<dbReference type="InterPro" id="IPR011008">
    <property type="entry name" value="Dimeric_a/b-barrel"/>
</dbReference>
<evidence type="ECO:0000259" key="4">
    <source>
        <dbReference type="PROSITE" id="PS50956"/>
    </source>
</evidence>
<gene>
    <name evidence="5" type="ORF">C8D85_3257</name>
</gene>
<dbReference type="Proteomes" id="UP000295729">
    <property type="component" value="Unassembled WGS sequence"/>
</dbReference>
<dbReference type="CDD" id="cd00090">
    <property type="entry name" value="HTH_ARSR"/>
    <property type="match status" value="1"/>
</dbReference>
<dbReference type="Gene3D" id="1.10.10.10">
    <property type="entry name" value="Winged helix-like DNA-binding domain superfamily/Winged helix DNA-binding domain"/>
    <property type="match status" value="1"/>
</dbReference>
<dbReference type="SMART" id="SM00344">
    <property type="entry name" value="HTH_ASNC"/>
    <property type="match status" value="1"/>
</dbReference>
<dbReference type="EMBL" id="SNZA01000006">
    <property type="protein sequence ID" value="TDR06326.1"/>
    <property type="molecule type" value="Genomic_DNA"/>
</dbReference>
<dbReference type="PRINTS" id="PR00033">
    <property type="entry name" value="HTHASNC"/>
</dbReference>
<evidence type="ECO:0000256" key="2">
    <source>
        <dbReference type="ARBA" id="ARBA00023125"/>
    </source>
</evidence>
<dbReference type="Pfam" id="PF13404">
    <property type="entry name" value="HTH_AsnC-type"/>
    <property type="match status" value="1"/>
</dbReference>
<dbReference type="GO" id="GO:0043565">
    <property type="term" value="F:sequence-specific DNA binding"/>
    <property type="evidence" value="ECO:0007669"/>
    <property type="project" value="InterPro"/>
</dbReference>
<proteinExistence type="predicted"/>
<dbReference type="InterPro" id="IPR036388">
    <property type="entry name" value="WH-like_DNA-bd_sf"/>
</dbReference>
<dbReference type="PROSITE" id="PS00519">
    <property type="entry name" value="HTH_ASNC_1"/>
    <property type="match status" value="1"/>
</dbReference>
<reference evidence="5 6" key="1">
    <citation type="submission" date="2019-03" db="EMBL/GenBank/DDBJ databases">
        <title>Genomic Encyclopedia of Type Strains, Phase IV (KMG-IV): sequencing the most valuable type-strain genomes for metagenomic binning, comparative biology and taxonomic classification.</title>
        <authorList>
            <person name="Goeker M."/>
        </authorList>
    </citation>
    <scope>NUCLEOTIDE SEQUENCE [LARGE SCALE GENOMIC DNA]</scope>
    <source>
        <strain evidence="5 6">DSM 5604</strain>
    </source>
</reference>
<dbReference type="Pfam" id="PF01037">
    <property type="entry name" value="AsnC_trans_reg"/>
    <property type="match status" value="1"/>
</dbReference>
<dbReference type="PROSITE" id="PS50956">
    <property type="entry name" value="HTH_ASNC_2"/>
    <property type="match status" value="1"/>
</dbReference>
<accession>A0A4R6X3Y4</accession>
<dbReference type="InterPro" id="IPR019888">
    <property type="entry name" value="Tscrpt_reg_AsnC-like"/>
</dbReference>
<dbReference type="PANTHER" id="PTHR30154">
    <property type="entry name" value="LEUCINE-RESPONSIVE REGULATORY PROTEIN"/>
    <property type="match status" value="1"/>
</dbReference>
<dbReference type="SUPFAM" id="SSF54909">
    <property type="entry name" value="Dimeric alpha+beta barrel"/>
    <property type="match status" value="1"/>
</dbReference>
<dbReference type="PANTHER" id="PTHR30154:SF51">
    <property type="entry name" value="ASNC-FAMILY TRANSCRIPTIONAL REGULATORY PROTEIN"/>
    <property type="match status" value="1"/>
</dbReference>
<dbReference type="Gene3D" id="3.30.70.920">
    <property type="match status" value="1"/>
</dbReference>
<dbReference type="GO" id="GO:0005829">
    <property type="term" value="C:cytosol"/>
    <property type="evidence" value="ECO:0007669"/>
    <property type="project" value="TreeGrafter"/>
</dbReference>
<keyword evidence="2" id="KW-0238">DNA-binding</keyword>
<organism evidence="5 6">
    <name type="scientific">Marinomonas communis</name>
    <dbReference type="NCBI Taxonomy" id="28254"/>
    <lineage>
        <taxon>Bacteria</taxon>
        <taxon>Pseudomonadati</taxon>
        <taxon>Pseudomonadota</taxon>
        <taxon>Gammaproteobacteria</taxon>
        <taxon>Oceanospirillales</taxon>
        <taxon>Oceanospirillaceae</taxon>
        <taxon>Marinomonas</taxon>
    </lineage>
</organism>
<dbReference type="InterPro" id="IPR011991">
    <property type="entry name" value="ArsR-like_HTH"/>
</dbReference>
<dbReference type="OrthoDB" id="5476at2"/>
<dbReference type="AlphaFoldDB" id="A0A4R6X3Y4"/>
<dbReference type="InterPro" id="IPR019885">
    <property type="entry name" value="Tscrpt_reg_HTH_AsnC-type_CS"/>
</dbReference>
<feature type="domain" description="HTH asnC-type" evidence="4">
    <location>
        <begin position="12"/>
        <end position="73"/>
    </location>
</feature>
<dbReference type="SUPFAM" id="SSF46785">
    <property type="entry name" value="Winged helix' DNA-binding domain"/>
    <property type="match status" value="1"/>
</dbReference>
<comment type="caution">
    <text evidence="5">The sequence shown here is derived from an EMBL/GenBank/DDBJ whole genome shotgun (WGS) entry which is preliminary data.</text>
</comment>
<evidence type="ECO:0000256" key="3">
    <source>
        <dbReference type="ARBA" id="ARBA00023163"/>
    </source>
</evidence>
<evidence type="ECO:0000256" key="1">
    <source>
        <dbReference type="ARBA" id="ARBA00023015"/>
    </source>
</evidence>
<dbReference type="InterPro" id="IPR019887">
    <property type="entry name" value="Tscrpt_reg_AsnC/Lrp_C"/>
</dbReference>
<dbReference type="GO" id="GO:0006355">
    <property type="term" value="P:regulation of DNA-templated transcription"/>
    <property type="evidence" value="ECO:0007669"/>
    <property type="project" value="UniProtKB-ARBA"/>
</dbReference>
<keyword evidence="3" id="KW-0804">Transcription</keyword>
<dbReference type="InterPro" id="IPR000485">
    <property type="entry name" value="AsnC-type_HTH_dom"/>
</dbReference>
<evidence type="ECO:0000313" key="5">
    <source>
        <dbReference type="EMBL" id="TDR06326.1"/>
    </source>
</evidence>
<dbReference type="InterPro" id="IPR036390">
    <property type="entry name" value="WH_DNA-bd_sf"/>
</dbReference>
<keyword evidence="6" id="KW-1185">Reference proteome</keyword>
<keyword evidence="1" id="KW-0805">Transcription regulation</keyword>
<name>A0A4R6X3Y4_9GAMM</name>
<protein>
    <submittedName>
        <fullName evidence="5">Lrp/AsnC family leucine-responsive transcriptional regulator</fullName>
    </submittedName>
</protein>
<sequence>MRSNLKIEGKALDGIDAKLVTLLNDNARMSIAELGRAVNMSAPSVNERLKRLEEAGVISGYTVTLDPEQIGYTLQAIVRMRQLPGKLKELEELIQSIPQFIECDRVTGEDCFYARLCLTDIHQLDEILNRVCEIAETNTSIVKSTPVKRRQVPLLLGGS</sequence>
<dbReference type="GO" id="GO:0043200">
    <property type="term" value="P:response to amino acid"/>
    <property type="evidence" value="ECO:0007669"/>
    <property type="project" value="TreeGrafter"/>
</dbReference>
<evidence type="ECO:0000313" key="6">
    <source>
        <dbReference type="Proteomes" id="UP000295729"/>
    </source>
</evidence>
<dbReference type="RefSeq" id="WP_133564713.1">
    <property type="nucleotide sequence ID" value="NZ_JAJGNH010000005.1"/>
</dbReference>